<dbReference type="PANTHER" id="PTHR43396">
    <property type="entry name" value="FLAVOHEMOPROTEIN"/>
    <property type="match status" value="1"/>
</dbReference>
<dbReference type="AlphaFoldDB" id="A0A167F9Q7"/>
<keyword evidence="4" id="KW-1185">Reference proteome</keyword>
<dbReference type="GO" id="GO:0020037">
    <property type="term" value="F:heme binding"/>
    <property type="evidence" value="ECO:0007669"/>
    <property type="project" value="InterPro"/>
</dbReference>
<evidence type="ECO:0000256" key="1">
    <source>
        <dbReference type="SAM" id="MobiDB-lite"/>
    </source>
</evidence>
<dbReference type="PANTHER" id="PTHR43396:SF6">
    <property type="entry name" value="ABL201WP"/>
    <property type="match status" value="1"/>
</dbReference>
<accession>A0A167F9Q7</accession>
<evidence type="ECO:0000313" key="4">
    <source>
        <dbReference type="Proteomes" id="UP000189580"/>
    </source>
</evidence>
<dbReference type="InterPro" id="IPR044399">
    <property type="entry name" value="Mb-like_M"/>
</dbReference>
<dbReference type="SUPFAM" id="SSF46458">
    <property type="entry name" value="Globin-like"/>
    <property type="match status" value="1"/>
</dbReference>
<feature type="compositionally biased region" description="Polar residues" evidence="1">
    <location>
        <begin position="199"/>
        <end position="231"/>
    </location>
</feature>
<dbReference type="CDD" id="cd01040">
    <property type="entry name" value="Mb-like"/>
    <property type="match status" value="1"/>
</dbReference>
<dbReference type="InterPro" id="IPR009050">
    <property type="entry name" value="Globin-like_sf"/>
</dbReference>
<dbReference type="Pfam" id="PF00042">
    <property type="entry name" value="Globin"/>
    <property type="match status" value="1"/>
</dbReference>
<dbReference type="PROSITE" id="PS01033">
    <property type="entry name" value="GLOBIN"/>
    <property type="match status" value="1"/>
</dbReference>
<dbReference type="GO" id="GO:0008941">
    <property type="term" value="F:nitric oxide dioxygenase NAD(P)H activity"/>
    <property type="evidence" value="ECO:0007669"/>
    <property type="project" value="TreeGrafter"/>
</dbReference>
<proteinExistence type="predicted"/>
<dbReference type="InterPro" id="IPR012292">
    <property type="entry name" value="Globin/Proto"/>
</dbReference>
<dbReference type="OrthoDB" id="436496at2759"/>
<evidence type="ECO:0000313" key="3">
    <source>
        <dbReference type="EMBL" id="ANB15004.1"/>
    </source>
</evidence>
<dbReference type="InterPro" id="IPR000971">
    <property type="entry name" value="Globin"/>
</dbReference>
<feature type="domain" description="Globin" evidence="2">
    <location>
        <begin position="35"/>
        <end position="182"/>
    </location>
</feature>
<feature type="region of interest" description="Disordered" evidence="1">
    <location>
        <begin position="196"/>
        <end position="239"/>
    </location>
</feature>
<dbReference type="KEGG" id="slb:AWJ20_2623"/>
<protein>
    <recommendedName>
        <fullName evidence="2">Globin domain-containing protein</fullName>
    </recommendedName>
</protein>
<dbReference type="Proteomes" id="UP000189580">
    <property type="component" value="Chromosome b"/>
</dbReference>
<sequence>MAVLKKQFINPGSSGGSGTVSHRNSLRLDPADCVVFTPGEISLLRNIWKEISENNLDHGRGLKSSQASTFFCQQFYENLLGDHPSLQTLFPSLQSQSAAMAWVLGQIIAQLEDVSQAQSVLIKLAKWHSRLMNLEPVHYEYVGSSLLRTLGDRRGDKFTAQEENAWIKLYTFIANVMLKYGEDPLLPSETVASQLPRHATSSNPQLSVSNSYEPSTVLASKRSQNPTTKSNPAKKEHSKSHRLFFGNLLGLNTTTPTRT</sequence>
<dbReference type="Gene3D" id="1.10.490.10">
    <property type="entry name" value="Globins"/>
    <property type="match status" value="1"/>
</dbReference>
<name>A0A167F9Q7_9ASCO</name>
<dbReference type="GO" id="GO:0071949">
    <property type="term" value="F:FAD binding"/>
    <property type="evidence" value="ECO:0007669"/>
    <property type="project" value="TreeGrafter"/>
</dbReference>
<dbReference type="GeneID" id="30034555"/>
<organism evidence="3 4">
    <name type="scientific">Sugiyamaella lignohabitans</name>
    <dbReference type="NCBI Taxonomy" id="796027"/>
    <lineage>
        <taxon>Eukaryota</taxon>
        <taxon>Fungi</taxon>
        <taxon>Dikarya</taxon>
        <taxon>Ascomycota</taxon>
        <taxon>Saccharomycotina</taxon>
        <taxon>Dipodascomycetes</taxon>
        <taxon>Dipodascales</taxon>
        <taxon>Trichomonascaceae</taxon>
        <taxon>Sugiyamaella</taxon>
    </lineage>
</organism>
<reference evidence="3 4" key="1">
    <citation type="submission" date="2016-02" db="EMBL/GenBank/DDBJ databases">
        <title>Complete genome sequence and transcriptome regulation of the pentose utilising yeast Sugiyamaella lignohabitans.</title>
        <authorList>
            <person name="Bellasio M."/>
            <person name="Peymann A."/>
            <person name="Valli M."/>
            <person name="Sipitzky M."/>
            <person name="Graf A."/>
            <person name="Sauer M."/>
            <person name="Marx H."/>
            <person name="Mattanovich D."/>
        </authorList>
    </citation>
    <scope>NUCLEOTIDE SEQUENCE [LARGE SCALE GENOMIC DNA]</scope>
    <source>
        <strain evidence="3 4">CBS 10342</strain>
    </source>
</reference>
<evidence type="ECO:0000259" key="2">
    <source>
        <dbReference type="PROSITE" id="PS01033"/>
    </source>
</evidence>
<dbReference type="GO" id="GO:0071500">
    <property type="term" value="P:cellular response to nitrosative stress"/>
    <property type="evidence" value="ECO:0007669"/>
    <property type="project" value="TreeGrafter"/>
</dbReference>
<dbReference type="RefSeq" id="XP_018737481.1">
    <property type="nucleotide sequence ID" value="XM_018879578.1"/>
</dbReference>
<dbReference type="GO" id="GO:0019825">
    <property type="term" value="F:oxygen binding"/>
    <property type="evidence" value="ECO:0007669"/>
    <property type="project" value="InterPro"/>
</dbReference>
<dbReference type="EMBL" id="CP014503">
    <property type="protein sequence ID" value="ANB15004.1"/>
    <property type="molecule type" value="Genomic_DNA"/>
</dbReference>
<dbReference type="GO" id="GO:0046210">
    <property type="term" value="P:nitric oxide catabolic process"/>
    <property type="evidence" value="ECO:0007669"/>
    <property type="project" value="TreeGrafter"/>
</dbReference>
<gene>
    <name evidence="3" type="ORF">AWJ20_2623</name>
</gene>